<accession>A0A8H8QUT0</accession>
<dbReference type="EC" id="2.7.1.172" evidence="1"/>
<comment type="caution">
    <text evidence="4">The sequence shown here is derived from an EMBL/GenBank/DDBJ whole genome shotgun (WGS) entry which is preliminary data.</text>
</comment>
<evidence type="ECO:0000256" key="1">
    <source>
        <dbReference type="ARBA" id="ARBA00011961"/>
    </source>
</evidence>
<dbReference type="RefSeq" id="XP_031001956.1">
    <property type="nucleotide sequence ID" value="XM_031152726.1"/>
</dbReference>
<keyword evidence="3" id="KW-0808">Transferase</keyword>
<dbReference type="PANTHER" id="PTHR12149">
    <property type="entry name" value="FRUCTOSAMINE 3 KINASE-RELATED PROTEIN"/>
    <property type="match status" value="1"/>
</dbReference>
<dbReference type="EMBL" id="QGMH01000199">
    <property type="protein sequence ID" value="TVY23168.1"/>
    <property type="molecule type" value="Genomic_DNA"/>
</dbReference>
<name>A0A8H8QUT0_9HELO</name>
<dbReference type="AlphaFoldDB" id="A0A8H8QUT0"/>
<dbReference type="GO" id="GO:0102193">
    <property type="term" value="F:protein-ribulosamine 3-kinase activity"/>
    <property type="evidence" value="ECO:0007669"/>
    <property type="project" value="UniProtKB-EC"/>
</dbReference>
<evidence type="ECO:0000313" key="5">
    <source>
        <dbReference type="Proteomes" id="UP000431533"/>
    </source>
</evidence>
<comment type="similarity">
    <text evidence="3">Belongs to the fructosamine kinase family.</text>
</comment>
<dbReference type="Pfam" id="PF03881">
    <property type="entry name" value="Fructosamin_kin"/>
    <property type="match status" value="1"/>
</dbReference>
<evidence type="ECO:0000256" key="3">
    <source>
        <dbReference type="PIRNR" id="PIRNR006221"/>
    </source>
</evidence>
<evidence type="ECO:0000313" key="4">
    <source>
        <dbReference type="EMBL" id="TVY23168.1"/>
    </source>
</evidence>
<evidence type="ECO:0000256" key="2">
    <source>
        <dbReference type="ARBA" id="ARBA00048655"/>
    </source>
</evidence>
<dbReference type="OrthoDB" id="5772781at2759"/>
<dbReference type="SUPFAM" id="SSF56112">
    <property type="entry name" value="Protein kinase-like (PK-like)"/>
    <property type="match status" value="1"/>
</dbReference>
<proteinExistence type="inferred from homology"/>
<dbReference type="FunFam" id="3.90.1200.10:FF:000018">
    <property type="entry name" value="Fructosamine-3-kinase, putative"/>
    <property type="match status" value="1"/>
</dbReference>
<gene>
    <name evidence="4" type="primary">Fn3krp_1</name>
    <name evidence="4" type="ORF">LHYA1_G007801</name>
</gene>
<organism evidence="4 5">
    <name type="scientific">Lachnellula hyalina</name>
    <dbReference type="NCBI Taxonomy" id="1316788"/>
    <lineage>
        <taxon>Eukaryota</taxon>
        <taxon>Fungi</taxon>
        <taxon>Dikarya</taxon>
        <taxon>Ascomycota</taxon>
        <taxon>Pezizomycotina</taxon>
        <taxon>Leotiomycetes</taxon>
        <taxon>Helotiales</taxon>
        <taxon>Lachnaceae</taxon>
        <taxon>Lachnellula</taxon>
    </lineage>
</organism>
<dbReference type="InterPro" id="IPR016477">
    <property type="entry name" value="Fructo-/Ketosamine-3-kinase"/>
</dbReference>
<sequence>MAPKIDPAILAALSLDAATTSIVSHGGSGFASTFKITSTVEGKEKLFFVKQGNGKASEIMFTGEHASLNAIHNAVPSLCPKSYANGKLSTGNGSFLATDFLDLSHSSTSPSAASHGGSNMTLAQKLAKLHSAPAPVPDGYARAMFGFPVPTCCGETEQDNGFRERWAEFYGECRLRGVARKAEGKQGVDGEVQRLVEGVVGEVVPRLLGEGWLRDGRTGGVIVPVVVHGDLWSGNHGRGSIGGGPAEEVVFDASAAWAHSEFEFGIMGMFGGFGGSFNKEYWKYKPKDEPVEEWEDRVQLYELYHHLNHYAMFGGGYRGGAVRIMQRLIKKYGSNS</sequence>
<dbReference type="GeneID" id="41987999"/>
<keyword evidence="3 4" id="KW-0418">Kinase</keyword>
<reference evidence="4 5" key="1">
    <citation type="submission" date="2018-05" db="EMBL/GenBank/DDBJ databases">
        <title>Genome sequencing and assembly of the regulated plant pathogen Lachnellula willkommii and related sister species for the development of diagnostic species identification markers.</title>
        <authorList>
            <person name="Giroux E."/>
            <person name="Bilodeau G."/>
        </authorList>
    </citation>
    <scope>NUCLEOTIDE SEQUENCE [LARGE SCALE GENOMIC DNA]</scope>
    <source>
        <strain evidence="4 5">CBS 185.66</strain>
    </source>
</reference>
<dbReference type="InterPro" id="IPR011009">
    <property type="entry name" value="Kinase-like_dom_sf"/>
</dbReference>
<dbReference type="Gene3D" id="3.90.1200.10">
    <property type="match status" value="1"/>
</dbReference>
<protein>
    <recommendedName>
        <fullName evidence="1">protein-ribulosamine 3-kinase</fullName>
        <ecNumber evidence="1">2.7.1.172</ecNumber>
    </recommendedName>
</protein>
<dbReference type="PANTHER" id="PTHR12149:SF8">
    <property type="entry name" value="PROTEIN-RIBULOSAMINE 3-KINASE"/>
    <property type="match status" value="1"/>
</dbReference>
<comment type="catalytic activity">
    <reaction evidence="2">
        <text>N(6)-D-ribulosyl-L-lysyl-[protein] + ATP = N(6)-(3-O-phospho-D-ribulosyl)-L-lysyl-[protein] + ADP + H(+)</text>
        <dbReference type="Rhea" id="RHEA:48432"/>
        <dbReference type="Rhea" id="RHEA-COMP:12103"/>
        <dbReference type="Rhea" id="RHEA-COMP:12104"/>
        <dbReference type="ChEBI" id="CHEBI:15378"/>
        <dbReference type="ChEBI" id="CHEBI:30616"/>
        <dbReference type="ChEBI" id="CHEBI:90418"/>
        <dbReference type="ChEBI" id="CHEBI:90420"/>
        <dbReference type="ChEBI" id="CHEBI:456216"/>
        <dbReference type="EC" id="2.7.1.172"/>
    </reaction>
    <physiologicalReaction direction="left-to-right" evidence="2">
        <dbReference type="Rhea" id="RHEA:48433"/>
    </physiologicalReaction>
</comment>
<dbReference type="PIRSF" id="PIRSF006221">
    <property type="entry name" value="Ketosamine-3-kinase"/>
    <property type="match status" value="1"/>
</dbReference>
<dbReference type="GO" id="GO:0016301">
    <property type="term" value="F:kinase activity"/>
    <property type="evidence" value="ECO:0007669"/>
    <property type="project" value="UniProtKB-UniRule"/>
</dbReference>
<dbReference type="Proteomes" id="UP000431533">
    <property type="component" value="Unassembled WGS sequence"/>
</dbReference>
<keyword evidence="5" id="KW-1185">Reference proteome</keyword>